<organism evidence="1 2">
    <name type="scientific">Sinomicrobium oceani</name>
    <dbReference type="NCBI Taxonomy" id="1150368"/>
    <lineage>
        <taxon>Bacteria</taxon>
        <taxon>Pseudomonadati</taxon>
        <taxon>Bacteroidota</taxon>
        <taxon>Flavobacteriia</taxon>
        <taxon>Flavobacteriales</taxon>
        <taxon>Flavobacteriaceae</taxon>
        <taxon>Sinomicrobium</taxon>
    </lineage>
</organism>
<keyword evidence="2" id="KW-1185">Reference proteome</keyword>
<dbReference type="Proteomes" id="UP000182248">
    <property type="component" value="Unassembled WGS sequence"/>
</dbReference>
<reference evidence="1 2" key="1">
    <citation type="submission" date="2016-11" db="EMBL/GenBank/DDBJ databases">
        <authorList>
            <person name="Jaros S."/>
            <person name="Januszkiewicz K."/>
            <person name="Wedrychowicz H."/>
        </authorList>
    </citation>
    <scope>NUCLEOTIDE SEQUENCE [LARGE SCALE GENOMIC DNA]</scope>
    <source>
        <strain evidence="1 2">CGMCC 1.12145</strain>
    </source>
</reference>
<gene>
    <name evidence="1" type="ORF">SAMN02927921_01819</name>
</gene>
<evidence type="ECO:0000313" key="2">
    <source>
        <dbReference type="Proteomes" id="UP000182248"/>
    </source>
</evidence>
<evidence type="ECO:0000313" key="1">
    <source>
        <dbReference type="EMBL" id="SFW47563.1"/>
    </source>
</evidence>
<dbReference type="AlphaFoldDB" id="A0A1K1PJF2"/>
<name>A0A1K1PJF2_9FLAO</name>
<accession>A0A1K1PJF2</accession>
<sequence>MNPKKLKILILSSVFIWGCKQKSELKKSDFRVVKDYTDFALKMENDDTLHIKVNLSMCL</sequence>
<dbReference type="EMBL" id="FPJE01000008">
    <property type="protein sequence ID" value="SFW47563.1"/>
    <property type="molecule type" value="Genomic_DNA"/>
</dbReference>
<protein>
    <submittedName>
        <fullName evidence="1">Uncharacterized protein</fullName>
    </submittedName>
</protein>
<proteinExistence type="predicted"/>